<keyword evidence="3" id="KW-0732">Signal</keyword>
<dbReference type="KEGG" id="agh:M3I41_01145"/>
<dbReference type="Proteomes" id="UP000830236">
    <property type="component" value="Chromosome"/>
</dbReference>
<feature type="region of interest" description="Disordered" evidence="1">
    <location>
        <begin position="157"/>
        <end position="204"/>
    </location>
</feature>
<keyword evidence="2" id="KW-0812">Transmembrane</keyword>
<proteinExistence type="predicted"/>
<evidence type="ECO:0000256" key="2">
    <source>
        <dbReference type="SAM" id="Phobius"/>
    </source>
</evidence>
<keyword evidence="2" id="KW-0472">Membrane</keyword>
<sequence>MRASANRRRFAALTCLALVPTLGACQAHMDLTVHQEGTYDAVIRMVDNTSSQITSTSQCKQLASSLRSSIATNKGSEIKVKSIKGDEGIGCEFTFKSIPVATAATKPAPNASGASTANASANTNASANASASPAGVTNALVWRQGNKVFVRIPGVNTDGNSEAASPSAGASAGSGGSGGSNDSAGSAGSGKSDGSSGSGKSGSGDDVVEKYKSLIDTKLTVTFPGAVIDAGGGKVQGHKVTWSGPQILATGVSASGYAIGNGGMPWYSASRPWSWLIVGSVFALTAFGFWRRRRAHTS</sequence>
<organism evidence="4 5">
    <name type="scientific">Actinomyces graevenitzii</name>
    <dbReference type="NCBI Taxonomy" id="55565"/>
    <lineage>
        <taxon>Bacteria</taxon>
        <taxon>Bacillati</taxon>
        <taxon>Actinomycetota</taxon>
        <taxon>Actinomycetes</taxon>
        <taxon>Actinomycetales</taxon>
        <taxon>Actinomycetaceae</taxon>
        <taxon>Actinomyces</taxon>
    </lineage>
</organism>
<reference evidence="4" key="1">
    <citation type="submission" date="2022-05" db="EMBL/GenBank/DDBJ databases">
        <title>Using nanopore sequencing to obtain complete genomes from saliva samples.</title>
        <authorList>
            <person name="Baker J.L."/>
        </authorList>
    </citation>
    <scope>NUCLEOTIDE SEQUENCE</scope>
    <source>
        <strain evidence="4">JCVI-JB-Ag32</strain>
    </source>
</reference>
<name>A0A9E7AJQ4_9ACTO</name>
<evidence type="ECO:0000313" key="5">
    <source>
        <dbReference type="Proteomes" id="UP000830236"/>
    </source>
</evidence>
<evidence type="ECO:0000256" key="3">
    <source>
        <dbReference type="SAM" id="SignalP"/>
    </source>
</evidence>
<feature type="compositionally biased region" description="Low complexity" evidence="1">
    <location>
        <begin position="159"/>
        <end position="171"/>
    </location>
</feature>
<accession>A0A9E7AJQ4</accession>
<feature type="compositionally biased region" description="Low complexity" evidence="1">
    <location>
        <begin position="180"/>
        <end position="195"/>
    </location>
</feature>
<evidence type="ECO:0008006" key="6">
    <source>
        <dbReference type="Google" id="ProtNLM"/>
    </source>
</evidence>
<dbReference type="PROSITE" id="PS51257">
    <property type="entry name" value="PROKAR_LIPOPROTEIN"/>
    <property type="match status" value="1"/>
</dbReference>
<keyword evidence="2" id="KW-1133">Transmembrane helix</keyword>
<feature type="chain" id="PRO_5039184321" description="Translation initiation factor 2" evidence="3">
    <location>
        <begin position="27"/>
        <end position="298"/>
    </location>
</feature>
<feature type="transmembrane region" description="Helical" evidence="2">
    <location>
        <begin position="273"/>
        <end position="290"/>
    </location>
</feature>
<feature type="signal peptide" evidence="3">
    <location>
        <begin position="1"/>
        <end position="26"/>
    </location>
</feature>
<dbReference type="AlphaFoldDB" id="A0A9E7AJQ4"/>
<dbReference type="EMBL" id="CP097095">
    <property type="protein sequence ID" value="UQF79914.1"/>
    <property type="molecule type" value="Genomic_DNA"/>
</dbReference>
<evidence type="ECO:0000256" key="1">
    <source>
        <dbReference type="SAM" id="MobiDB-lite"/>
    </source>
</evidence>
<evidence type="ECO:0000313" key="4">
    <source>
        <dbReference type="EMBL" id="UQF79914.1"/>
    </source>
</evidence>
<protein>
    <recommendedName>
        <fullName evidence="6">Translation initiation factor 2</fullName>
    </recommendedName>
</protein>
<gene>
    <name evidence="4" type="ORF">M3I41_01145</name>
</gene>